<dbReference type="PANTHER" id="PTHR43861:SF1">
    <property type="entry name" value="TRANS-ACONITATE 2-METHYLTRANSFERASE"/>
    <property type="match status" value="1"/>
</dbReference>
<evidence type="ECO:0000256" key="1">
    <source>
        <dbReference type="ARBA" id="ARBA00022603"/>
    </source>
</evidence>
<dbReference type="GO" id="GO:0008168">
    <property type="term" value="F:methyltransferase activity"/>
    <property type="evidence" value="ECO:0007669"/>
    <property type="project" value="UniProtKB-KW"/>
</dbReference>
<organism evidence="4 5">
    <name type="scientific">Octadecabacter antarcticus 307</name>
    <dbReference type="NCBI Taxonomy" id="391626"/>
    <lineage>
        <taxon>Bacteria</taxon>
        <taxon>Pseudomonadati</taxon>
        <taxon>Pseudomonadota</taxon>
        <taxon>Alphaproteobacteria</taxon>
        <taxon>Rhodobacterales</taxon>
        <taxon>Roseobacteraceae</taxon>
        <taxon>Octadecabacter</taxon>
    </lineage>
</organism>
<dbReference type="PANTHER" id="PTHR43861">
    <property type="entry name" value="TRANS-ACONITATE 2-METHYLTRANSFERASE-RELATED"/>
    <property type="match status" value="1"/>
</dbReference>
<dbReference type="InterPro" id="IPR041698">
    <property type="entry name" value="Methyltransf_25"/>
</dbReference>
<sequence length="283" mass="29859">MGLCNQSDGQSGCNRICFVGATRALGVCNDWGWACVGGHEPDRGFCRCIGSGFRILALGPRAALVDGAKDANNRSRADVFATGGNMSVDPKTLAVYNEKAADYAATLDHGGKAGAHLVRFIAAIPAGGRVLDLGCGPGGSAHLMMQAGLDVNAVDASPEMVRFAQSKGVAARIATFDDLDAAGVYDGVWANFSLLHAPREKLSMHFGAIAQALRVGGHLHVGMKTGKGNRRDRLERLYTFVEEVELTNLLRDAGFDVVTTRTGSDIGLAGTNDPWVIMLARKN</sequence>
<evidence type="ECO:0000313" key="5">
    <source>
        <dbReference type="Proteomes" id="UP000005307"/>
    </source>
</evidence>
<accession>M9R2S5</accession>
<dbReference type="KEGG" id="oat:OAN307_c02890"/>
<dbReference type="AlphaFoldDB" id="M9R2S5"/>
<feature type="domain" description="Methyltransferase" evidence="3">
    <location>
        <begin position="130"/>
        <end position="217"/>
    </location>
</feature>
<evidence type="ECO:0000313" key="4">
    <source>
        <dbReference type="EMBL" id="AGI66048.1"/>
    </source>
</evidence>
<keyword evidence="1 4" id="KW-0489">Methyltransferase</keyword>
<gene>
    <name evidence="4" type="ORF">OAN307_c02890</name>
</gene>
<dbReference type="STRING" id="391626.OAN307_c02890"/>
<reference evidence="4 5" key="1">
    <citation type="journal article" date="2013" name="PLoS ONE">
        <title>Poles Apart: Arctic and Antarctic Octadecabacter strains Share High Genome Plasticity and a New Type of Xanthorhodopsin.</title>
        <authorList>
            <person name="Vollmers J."/>
            <person name="Voget S."/>
            <person name="Dietrich S."/>
            <person name="Gollnow K."/>
            <person name="Smits M."/>
            <person name="Meyer K."/>
            <person name="Brinkhoff T."/>
            <person name="Simon M."/>
            <person name="Daniel R."/>
        </authorList>
    </citation>
    <scope>NUCLEOTIDE SEQUENCE [LARGE SCALE GENOMIC DNA]</scope>
    <source>
        <strain evidence="4 5">307</strain>
    </source>
</reference>
<dbReference type="InterPro" id="IPR029063">
    <property type="entry name" value="SAM-dependent_MTases_sf"/>
</dbReference>
<proteinExistence type="predicted"/>
<dbReference type="CDD" id="cd02440">
    <property type="entry name" value="AdoMet_MTases"/>
    <property type="match status" value="1"/>
</dbReference>
<protein>
    <submittedName>
        <fullName evidence="4">Putative methyltransferase-like protein</fullName>
    </submittedName>
</protein>
<evidence type="ECO:0000256" key="2">
    <source>
        <dbReference type="ARBA" id="ARBA00022679"/>
    </source>
</evidence>
<keyword evidence="2 4" id="KW-0808">Transferase</keyword>
<name>M9R2S5_9RHOB</name>
<dbReference type="SUPFAM" id="SSF53335">
    <property type="entry name" value="S-adenosyl-L-methionine-dependent methyltransferases"/>
    <property type="match status" value="1"/>
</dbReference>
<dbReference type="Proteomes" id="UP000005307">
    <property type="component" value="Chromosome"/>
</dbReference>
<dbReference type="HOGENOM" id="CLU_057823_2_0_5"/>
<dbReference type="EMBL" id="CP003740">
    <property type="protein sequence ID" value="AGI66048.1"/>
    <property type="molecule type" value="Genomic_DNA"/>
</dbReference>
<dbReference type="Gene3D" id="3.40.50.150">
    <property type="entry name" value="Vaccinia Virus protein VP39"/>
    <property type="match status" value="1"/>
</dbReference>
<dbReference type="GO" id="GO:0032259">
    <property type="term" value="P:methylation"/>
    <property type="evidence" value="ECO:0007669"/>
    <property type="project" value="UniProtKB-KW"/>
</dbReference>
<keyword evidence="5" id="KW-1185">Reference proteome</keyword>
<dbReference type="eggNOG" id="COG0500">
    <property type="taxonomic scope" value="Bacteria"/>
</dbReference>
<evidence type="ECO:0000259" key="3">
    <source>
        <dbReference type="Pfam" id="PF13649"/>
    </source>
</evidence>
<dbReference type="Pfam" id="PF13649">
    <property type="entry name" value="Methyltransf_25"/>
    <property type="match status" value="1"/>
</dbReference>